<evidence type="ECO:0000256" key="2">
    <source>
        <dbReference type="SAM" id="SignalP"/>
    </source>
</evidence>
<evidence type="ECO:0000259" key="3">
    <source>
        <dbReference type="PROSITE" id="PS50853"/>
    </source>
</evidence>
<feature type="chain" id="PRO_5021871059" description="Fibronectin type-III domain-containing protein" evidence="2">
    <location>
        <begin position="23"/>
        <end position="280"/>
    </location>
</feature>
<sequence>MRSAIAVVLITFIGATFVPRLAAAQTVTWNSVPLSWTAPGDDSLTGTATQYDLRYSTVAITSTNFSSATRFTGTPTPAAPGTRQSVTVTGLQSNTTYYFAIKTGDEVPNWSGVSNIASKATLAAPDTIRPAPVATVSVTGSTETTVSLRWTAVGDDSLTGTATSYDIRYSASPITEASWTAATLVSNEPAPLASGTVTSYTVTGLTRQTSYYFAMKVKDDAGNTSALSNVVNVTTPDQTAPAAVRDLAVGLTWLGWRTALPDAERETRVAVARAPDRGGR</sequence>
<dbReference type="EMBL" id="VBPA01000074">
    <property type="protein sequence ID" value="TMQ72170.1"/>
    <property type="molecule type" value="Genomic_DNA"/>
</dbReference>
<protein>
    <recommendedName>
        <fullName evidence="3">Fibronectin type-III domain-containing protein</fullName>
    </recommendedName>
</protein>
<feature type="domain" description="Fibronectin type-III" evidence="3">
    <location>
        <begin position="132"/>
        <end position="238"/>
    </location>
</feature>
<feature type="signal peptide" evidence="2">
    <location>
        <begin position="1"/>
        <end position="22"/>
    </location>
</feature>
<dbReference type="PANTHER" id="PTHR13817:SF155">
    <property type="entry name" value="IG-LIKE AND FIBRONECTIN TYPE-III DOMAIN-CONTAINING PROTEIN C25G4.10"/>
    <property type="match status" value="1"/>
</dbReference>
<dbReference type="CDD" id="cd00063">
    <property type="entry name" value="FN3"/>
    <property type="match status" value="2"/>
</dbReference>
<dbReference type="Pfam" id="PF00041">
    <property type="entry name" value="fn3"/>
    <property type="match status" value="2"/>
</dbReference>
<organism evidence="4 5">
    <name type="scientific">Eiseniibacteriota bacterium</name>
    <dbReference type="NCBI Taxonomy" id="2212470"/>
    <lineage>
        <taxon>Bacteria</taxon>
        <taxon>Candidatus Eiseniibacteriota</taxon>
    </lineage>
</organism>
<dbReference type="PROSITE" id="PS50853">
    <property type="entry name" value="FN3"/>
    <property type="match status" value="2"/>
</dbReference>
<feature type="domain" description="Fibronectin type-III" evidence="3">
    <location>
        <begin position="18"/>
        <end position="126"/>
    </location>
</feature>
<keyword evidence="2" id="KW-0732">Signal</keyword>
<dbReference type="InterPro" id="IPR013783">
    <property type="entry name" value="Ig-like_fold"/>
</dbReference>
<reference evidence="4 5" key="1">
    <citation type="journal article" date="2019" name="Nat. Microbiol.">
        <title>Mediterranean grassland soil C-N compound turnover is dependent on rainfall and depth, and is mediated by genomically divergent microorganisms.</title>
        <authorList>
            <person name="Diamond S."/>
            <person name="Andeer P.F."/>
            <person name="Li Z."/>
            <person name="Crits-Christoph A."/>
            <person name="Burstein D."/>
            <person name="Anantharaman K."/>
            <person name="Lane K.R."/>
            <person name="Thomas B.C."/>
            <person name="Pan C."/>
            <person name="Northen T.R."/>
            <person name="Banfield J.F."/>
        </authorList>
    </citation>
    <scope>NUCLEOTIDE SEQUENCE [LARGE SCALE GENOMIC DNA]</scope>
    <source>
        <strain evidence="4">WS_10</strain>
    </source>
</reference>
<dbReference type="Gene3D" id="2.60.40.10">
    <property type="entry name" value="Immunoglobulins"/>
    <property type="match status" value="2"/>
</dbReference>
<dbReference type="Proteomes" id="UP000319836">
    <property type="component" value="Unassembled WGS sequence"/>
</dbReference>
<dbReference type="PANTHER" id="PTHR13817">
    <property type="entry name" value="TITIN"/>
    <property type="match status" value="1"/>
</dbReference>
<dbReference type="SUPFAM" id="SSF49265">
    <property type="entry name" value="Fibronectin type III"/>
    <property type="match status" value="1"/>
</dbReference>
<evidence type="ECO:0000313" key="5">
    <source>
        <dbReference type="Proteomes" id="UP000319836"/>
    </source>
</evidence>
<evidence type="ECO:0000256" key="1">
    <source>
        <dbReference type="ARBA" id="ARBA00022737"/>
    </source>
</evidence>
<dbReference type="AlphaFoldDB" id="A0A538U8I7"/>
<comment type="caution">
    <text evidence="4">The sequence shown here is derived from an EMBL/GenBank/DDBJ whole genome shotgun (WGS) entry which is preliminary data.</text>
</comment>
<proteinExistence type="predicted"/>
<dbReference type="SMART" id="SM00060">
    <property type="entry name" value="FN3"/>
    <property type="match status" value="2"/>
</dbReference>
<gene>
    <name evidence="4" type="ORF">E6K80_03430</name>
</gene>
<dbReference type="InterPro" id="IPR050964">
    <property type="entry name" value="Striated_Muscle_Regulatory"/>
</dbReference>
<name>A0A538U8I7_UNCEI</name>
<keyword evidence="1" id="KW-0677">Repeat</keyword>
<evidence type="ECO:0000313" key="4">
    <source>
        <dbReference type="EMBL" id="TMQ72170.1"/>
    </source>
</evidence>
<accession>A0A538U8I7</accession>
<dbReference type="InterPro" id="IPR003961">
    <property type="entry name" value="FN3_dom"/>
</dbReference>
<dbReference type="InterPro" id="IPR036116">
    <property type="entry name" value="FN3_sf"/>
</dbReference>